<gene>
    <name evidence="1" type="ORF">E2C01_076939</name>
</gene>
<dbReference type="AlphaFoldDB" id="A0A5B7IEG6"/>
<reference evidence="1 2" key="1">
    <citation type="submission" date="2019-05" db="EMBL/GenBank/DDBJ databases">
        <title>Another draft genome of Portunus trituberculatus and its Hox gene families provides insights of decapod evolution.</title>
        <authorList>
            <person name="Jeong J.-H."/>
            <person name="Song I."/>
            <person name="Kim S."/>
            <person name="Choi T."/>
            <person name="Kim D."/>
            <person name="Ryu S."/>
            <person name="Kim W."/>
        </authorList>
    </citation>
    <scope>NUCLEOTIDE SEQUENCE [LARGE SCALE GENOMIC DNA]</scope>
    <source>
        <tissue evidence="1">Muscle</tissue>
    </source>
</reference>
<evidence type="ECO:0000313" key="1">
    <source>
        <dbReference type="EMBL" id="MPC82282.1"/>
    </source>
</evidence>
<accession>A0A5B7IEG6</accession>
<comment type="caution">
    <text evidence="1">The sequence shown here is derived from an EMBL/GenBank/DDBJ whole genome shotgun (WGS) entry which is preliminary data.</text>
</comment>
<organism evidence="1 2">
    <name type="scientific">Portunus trituberculatus</name>
    <name type="common">Swimming crab</name>
    <name type="synonym">Neptunus trituberculatus</name>
    <dbReference type="NCBI Taxonomy" id="210409"/>
    <lineage>
        <taxon>Eukaryota</taxon>
        <taxon>Metazoa</taxon>
        <taxon>Ecdysozoa</taxon>
        <taxon>Arthropoda</taxon>
        <taxon>Crustacea</taxon>
        <taxon>Multicrustacea</taxon>
        <taxon>Malacostraca</taxon>
        <taxon>Eumalacostraca</taxon>
        <taxon>Eucarida</taxon>
        <taxon>Decapoda</taxon>
        <taxon>Pleocyemata</taxon>
        <taxon>Brachyura</taxon>
        <taxon>Eubrachyura</taxon>
        <taxon>Portunoidea</taxon>
        <taxon>Portunidae</taxon>
        <taxon>Portuninae</taxon>
        <taxon>Portunus</taxon>
    </lineage>
</organism>
<dbReference type="Proteomes" id="UP000324222">
    <property type="component" value="Unassembled WGS sequence"/>
</dbReference>
<dbReference type="EMBL" id="VSRR010059308">
    <property type="protein sequence ID" value="MPC82282.1"/>
    <property type="molecule type" value="Genomic_DNA"/>
</dbReference>
<keyword evidence="2" id="KW-1185">Reference proteome</keyword>
<evidence type="ECO:0000313" key="2">
    <source>
        <dbReference type="Proteomes" id="UP000324222"/>
    </source>
</evidence>
<name>A0A5B7IEG6_PORTR</name>
<proteinExistence type="predicted"/>
<protein>
    <submittedName>
        <fullName evidence="1">Uncharacterized protein</fullName>
    </submittedName>
</protein>
<sequence>MTYERGRGVGNQGSSDILTRPISRLYDRRAHSGKTDMAVPGWWCGKVRTLMLDVYCMDVLQLHLSAPCLGGGRQDDLQSLAVPPAHRLWVQFSQASFREPTDDEFRRHFEI</sequence>